<dbReference type="GO" id="GO:0008236">
    <property type="term" value="F:serine-type peptidase activity"/>
    <property type="evidence" value="ECO:0007669"/>
    <property type="project" value="InterPro"/>
</dbReference>
<dbReference type="Pfam" id="PF00326">
    <property type="entry name" value="Peptidase_S9"/>
    <property type="match status" value="1"/>
</dbReference>
<dbReference type="PANTHER" id="PTHR11731">
    <property type="entry name" value="PROTEASE FAMILY S9B,C DIPEPTIDYL-PEPTIDASE IV-RELATED"/>
    <property type="match status" value="1"/>
</dbReference>
<keyword evidence="3" id="KW-0378">Hydrolase</keyword>
<accession>A0A2P8GJY4</accession>
<feature type="domain" description="Peptidase S9 prolyl oligopeptidase catalytic" evidence="1">
    <location>
        <begin position="596"/>
        <end position="780"/>
    </location>
</feature>
<evidence type="ECO:0000313" key="4">
    <source>
        <dbReference type="Proteomes" id="UP000241964"/>
    </source>
</evidence>
<protein>
    <submittedName>
        <fullName evidence="3">Dipeptidyl aminopeptidase/acylaminoacyl peptidase</fullName>
    </submittedName>
</protein>
<evidence type="ECO:0000259" key="1">
    <source>
        <dbReference type="Pfam" id="PF00326"/>
    </source>
</evidence>
<dbReference type="EMBL" id="PYAS01000001">
    <property type="protein sequence ID" value="PSL34260.1"/>
    <property type="molecule type" value="Genomic_DNA"/>
</dbReference>
<dbReference type="InterPro" id="IPR029058">
    <property type="entry name" value="AB_hydrolase_fold"/>
</dbReference>
<keyword evidence="3" id="KW-0645">Protease</keyword>
<dbReference type="InterPro" id="IPR002469">
    <property type="entry name" value="Peptidase_S9B_N"/>
</dbReference>
<name>A0A2P8GJY4_9BACT</name>
<reference evidence="3 4" key="1">
    <citation type="submission" date="2018-03" db="EMBL/GenBank/DDBJ databases">
        <title>Genomic Encyclopedia of Archaeal and Bacterial Type Strains, Phase II (KMG-II): from individual species to whole genera.</title>
        <authorList>
            <person name="Goeker M."/>
        </authorList>
    </citation>
    <scope>NUCLEOTIDE SEQUENCE [LARGE SCALE GENOMIC DNA]</scope>
    <source>
        <strain evidence="3 4">DSM 29057</strain>
    </source>
</reference>
<sequence length="809" mass="91836">MKYRSLGRRKATYDNYLIIRKQITIALTFVLAAMKIPNPGIRKRLYLHTIGALCLSAPLMAQKSLPAYQPNPAELSASYKRMALMDSLTKGSVLKAQVQPNWLADGQSFWYRNVLKDSLTEYLVVKPGENKRTPAFDNAKIAAALSKASDSTFSATKLWISDIHFEPEKHSIVLQTKGKWFAYDTETGKAQKIAKPELPKPKDIGWTRQLSRWGRFRADSVSPDRQTKAFVRNGNIYLSKKEDKNGQQLTYDGNPLKPYGELSWSPDGRYLVCYRIDHRDERQVSIIFSSLPNTTRGEVKTRGYAQPGDEFTSYEMHVIDVQSGKSVQVQSEVIDFSNAPVIRWRKGEATHFTYEKVDRGHQRFRVIEVDASSGATKNIIDEKTDTFIYQNMIYTHYQPENHEIVWVSEKDGWRHIYLVDEQTGQIKNQVTKGEWVVREIDSVDTQKREVWFKASGMNANEDPYHIHYYRIKFDGTGLVKLTNHAKATHQLTFSPDRTYYVDTYSTMTTAPVSELRKTADASLVMKLETADISQYLTLGFKLPEIFKAKGRDGKTDIWGIVYRPSNFDPKKKYPIIENIYAGPQDSFVPKAFRHYGEMQSMAELGFVVVQMDGMGTYNRSKAFHDVCWKNLADAGFPDRIAWMKALAEKYPQVDSTRVGVYGTSAGGQNSLGALLFHPGFYDAAVSACGCHDNRVDKQWWNEQWMGYPVGKHYDEQSNVTNAAKLQGDLLLIVGEVDTNVPPESTYRVADALIKANKEFDLLVVPGMGHSDGGIYGRRKKRDFFVQKLLGVNPPNRNKVSTPVPQALGK</sequence>
<dbReference type="GO" id="GO:0004177">
    <property type="term" value="F:aminopeptidase activity"/>
    <property type="evidence" value="ECO:0007669"/>
    <property type="project" value="UniProtKB-KW"/>
</dbReference>
<dbReference type="GO" id="GO:0006508">
    <property type="term" value="P:proteolysis"/>
    <property type="evidence" value="ECO:0007669"/>
    <property type="project" value="InterPro"/>
</dbReference>
<dbReference type="InterPro" id="IPR050278">
    <property type="entry name" value="Serine_Prot_S9B/DPPIV"/>
</dbReference>
<dbReference type="RefSeq" id="WP_229210790.1">
    <property type="nucleotide sequence ID" value="NZ_PYAS01000001.1"/>
</dbReference>
<gene>
    <name evidence="3" type="ORF">CLV60_101629</name>
</gene>
<dbReference type="Pfam" id="PF00930">
    <property type="entry name" value="DPPIV_N"/>
    <property type="match status" value="1"/>
</dbReference>
<dbReference type="SUPFAM" id="SSF82171">
    <property type="entry name" value="DPP6 N-terminal domain-like"/>
    <property type="match status" value="1"/>
</dbReference>
<dbReference type="Proteomes" id="UP000241964">
    <property type="component" value="Unassembled WGS sequence"/>
</dbReference>
<evidence type="ECO:0000313" key="3">
    <source>
        <dbReference type="EMBL" id="PSL34260.1"/>
    </source>
</evidence>
<proteinExistence type="predicted"/>
<organism evidence="3 4">
    <name type="scientific">Dyadobacter jiangsuensis</name>
    <dbReference type="NCBI Taxonomy" id="1591085"/>
    <lineage>
        <taxon>Bacteria</taxon>
        <taxon>Pseudomonadati</taxon>
        <taxon>Bacteroidota</taxon>
        <taxon>Cytophagia</taxon>
        <taxon>Cytophagales</taxon>
        <taxon>Spirosomataceae</taxon>
        <taxon>Dyadobacter</taxon>
    </lineage>
</organism>
<keyword evidence="4" id="KW-1185">Reference proteome</keyword>
<evidence type="ECO:0000259" key="2">
    <source>
        <dbReference type="Pfam" id="PF00930"/>
    </source>
</evidence>
<dbReference type="Gene3D" id="2.140.10.30">
    <property type="entry name" value="Dipeptidylpeptidase IV, N-terminal domain"/>
    <property type="match status" value="1"/>
</dbReference>
<dbReference type="PANTHER" id="PTHR11731:SF118">
    <property type="entry name" value="BLR1971 PROTEIN"/>
    <property type="match status" value="1"/>
</dbReference>
<dbReference type="Gene3D" id="3.40.50.1820">
    <property type="entry name" value="alpha/beta hydrolase"/>
    <property type="match status" value="1"/>
</dbReference>
<dbReference type="InterPro" id="IPR001375">
    <property type="entry name" value="Peptidase_S9_cat"/>
</dbReference>
<keyword evidence="3" id="KW-0031">Aminopeptidase</keyword>
<feature type="domain" description="Dipeptidylpeptidase IV N-terminal" evidence="2">
    <location>
        <begin position="176"/>
        <end position="510"/>
    </location>
</feature>
<comment type="caution">
    <text evidence="3">The sequence shown here is derived from an EMBL/GenBank/DDBJ whole genome shotgun (WGS) entry which is preliminary data.</text>
</comment>
<dbReference type="AlphaFoldDB" id="A0A2P8GJY4"/>
<dbReference type="SUPFAM" id="SSF53474">
    <property type="entry name" value="alpha/beta-Hydrolases"/>
    <property type="match status" value="1"/>
</dbReference>